<protein>
    <submittedName>
        <fullName evidence="1">Chromosome partitioning protein</fullName>
    </submittedName>
</protein>
<dbReference type="OrthoDB" id="113462at2"/>
<gene>
    <name evidence="1" type="ORF">SAMN05660686_04930</name>
</gene>
<dbReference type="CDD" id="cd02042">
    <property type="entry name" value="ParAB_family"/>
    <property type="match status" value="1"/>
</dbReference>
<comment type="caution">
    <text evidence="1">The sequence shown here is derived from an EMBL/GenBank/DDBJ whole genome shotgun (WGS) entry which is preliminary data.</text>
</comment>
<keyword evidence="2" id="KW-1185">Reference proteome</keyword>
<accession>A0A8G2F0T6</accession>
<dbReference type="PIRSF" id="PIRSF009320">
    <property type="entry name" value="Nuc_binding_HP_1000"/>
    <property type="match status" value="1"/>
</dbReference>
<dbReference type="Pfam" id="PF07015">
    <property type="entry name" value="VirC1"/>
    <property type="match status" value="1"/>
</dbReference>
<evidence type="ECO:0000313" key="2">
    <source>
        <dbReference type="Proteomes" id="UP000198615"/>
    </source>
</evidence>
<dbReference type="EMBL" id="FNBW01000026">
    <property type="protein sequence ID" value="SDG58228.1"/>
    <property type="molecule type" value="Genomic_DNA"/>
</dbReference>
<dbReference type="Proteomes" id="UP000198615">
    <property type="component" value="Unassembled WGS sequence"/>
</dbReference>
<dbReference type="PANTHER" id="PTHR13696">
    <property type="entry name" value="P-LOOP CONTAINING NUCLEOSIDE TRIPHOSPHATE HYDROLASE"/>
    <property type="match status" value="1"/>
</dbReference>
<dbReference type="InterPro" id="IPR027417">
    <property type="entry name" value="P-loop_NTPase"/>
</dbReference>
<evidence type="ECO:0000313" key="1">
    <source>
        <dbReference type="EMBL" id="SDG58228.1"/>
    </source>
</evidence>
<dbReference type="InterPro" id="IPR050678">
    <property type="entry name" value="DNA_Partitioning_ATPase"/>
</dbReference>
<dbReference type="RefSeq" id="WP_093154616.1">
    <property type="nucleotide sequence ID" value="NZ_FNBW01000026.1"/>
</dbReference>
<proteinExistence type="predicted"/>
<dbReference type="InterPro" id="IPR009744">
    <property type="entry name" value="VirC1"/>
</dbReference>
<reference evidence="1 2" key="1">
    <citation type="submission" date="2016-10" db="EMBL/GenBank/DDBJ databases">
        <authorList>
            <person name="Varghese N."/>
            <person name="Submissions S."/>
        </authorList>
    </citation>
    <scope>NUCLEOTIDE SEQUENCE [LARGE SCALE GENOMIC DNA]</scope>
    <source>
        <strain evidence="1 2">DSM 18839</strain>
    </source>
</reference>
<organism evidence="1 2">
    <name type="scientific">Thalassobaculum litoreum DSM 18839</name>
    <dbReference type="NCBI Taxonomy" id="1123362"/>
    <lineage>
        <taxon>Bacteria</taxon>
        <taxon>Pseudomonadati</taxon>
        <taxon>Pseudomonadota</taxon>
        <taxon>Alphaproteobacteria</taxon>
        <taxon>Rhodospirillales</taxon>
        <taxon>Thalassobaculaceae</taxon>
        <taxon>Thalassobaculum</taxon>
    </lineage>
</organism>
<sequence>MPIISIANSKGGAGKTTLCLVLAQAIADAGKRVLILDADPNRPIQTWASRLNDRGTSALSQLSVDGDVTESNIVDKIDAARETNDFVLIDLEGTASVAVSYAVGQSDFVLIPLQGSQLDADQAARVIGLIRQNAKAYRREIPFGVIFTRVNPAIKPRDLAHIEQALAENKIPVFETRLYERAAFRSIFQVGMTLQELTPAIVSRPEVAVENALAVAQELIDRLAGEIRDVA</sequence>
<dbReference type="SUPFAM" id="SSF52540">
    <property type="entry name" value="P-loop containing nucleoside triphosphate hydrolases"/>
    <property type="match status" value="1"/>
</dbReference>
<dbReference type="Gene3D" id="3.40.50.300">
    <property type="entry name" value="P-loop containing nucleotide triphosphate hydrolases"/>
    <property type="match status" value="1"/>
</dbReference>
<dbReference type="PANTHER" id="PTHR13696:SF96">
    <property type="entry name" value="COBQ_COBB_MIND_PARA NUCLEOTIDE BINDING DOMAIN-CONTAINING PROTEIN"/>
    <property type="match status" value="1"/>
</dbReference>
<name>A0A8G2F0T6_9PROT</name>
<dbReference type="AlphaFoldDB" id="A0A8G2F0T6"/>